<dbReference type="AlphaFoldDB" id="A0AAD5G3E8"/>
<reference evidence="9" key="1">
    <citation type="submission" date="2022-06" db="EMBL/GenBank/DDBJ databases">
        <title>Uncovering the hologenomic basis of an extraordinary plant invasion.</title>
        <authorList>
            <person name="Bieker V.C."/>
            <person name="Martin M.D."/>
            <person name="Gilbert T."/>
            <person name="Hodgins K."/>
            <person name="Battlay P."/>
            <person name="Petersen B."/>
            <person name="Wilson J."/>
        </authorList>
    </citation>
    <scope>NUCLEOTIDE SEQUENCE</scope>
    <source>
        <strain evidence="9">AA19_3_7</strain>
        <tissue evidence="9">Leaf</tissue>
    </source>
</reference>
<dbReference type="GO" id="GO:0008889">
    <property type="term" value="F:glycerophosphodiester phosphodiesterase activity"/>
    <property type="evidence" value="ECO:0007669"/>
    <property type="project" value="UniProtKB-EC"/>
</dbReference>
<comment type="similarity">
    <text evidence="1">Belongs to the glycerophosphoryl diester phosphodiesterase family.</text>
</comment>
<proteinExistence type="inferred from homology"/>
<gene>
    <name evidence="9" type="ORF">M8C21_018184</name>
</gene>
<keyword evidence="3" id="KW-0732">Signal</keyword>
<organism evidence="9 10">
    <name type="scientific">Ambrosia artemisiifolia</name>
    <name type="common">Common ragweed</name>
    <dbReference type="NCBI Taxonomy" id="4212"/>
    <lineage>
        <taxon>Eukaryota</taxon>
        <taxon>Viridiplantae</taxon>
        <taxon>Streptophyta</taxon>
        <taxon>Embryophyta</taxon>
        <taxon>Tracheophyta</taxon>
        <taxon>Spermatophyta</taxon>
        <taxon>Magnoliopsida</taxon>
        <taxon>eudicotyledons</taxon>
        <taxon>Gunneridae</taxon>
        <taxon>Pentapetalae</taxon>
        <taxon>asterids</taxon>
        <taxon>campanulids</taxon>
        <taxon>Asterales</taxon>
        <taxon>Asteraceae</taxon>
        <taxon>Asteroideae</taxon>
        <taxon>Heliantheae alliance</taxon>
        <taxon>Heliantheae</taxon>
        <taxon>Ambrosia</taxon>
    </lineage>
</organism>
<accession>A0AAD5G3E8</accession>
<comment type="caution">
    <text evidence="9">The sequence shown here is derived from an EMBL/GenBank/DDBJ whole genome shotgun (WGS) entry which is preliminary data.</text>
</comment>
<dbReference type="FunFam" id="3.20.20.190:FF:000011">
    <property type="entry name" value="Glycerophosphodiester phosphodiesterase GDPDL3"/>
    <property type="match status" value="1"/>
</dbReference>
<keyword evidence="5" id="KW-0378">Hydrolase</keyword>
<feature type="domain" description="GP-PDE" evidence="8">
    <location>
        <begin position="316"/>
        <end position="617"/>
    </location>
</feature>
<dbReference type="InterPro" id="IPR017946">
    <property type="entry name" value="PLC-like_Pdiesterase_TIM-brl"/>
</dbReference>
<dbReference type="EC" id="3.1.4.46" evidence="2"/>
<evidence type="ECO:0000313" key="9">
    <source>
        <dbReference type="EMBL" id="KAI7726163.1"/>
    </source>
</evidence>
<evidence type="ECO:0000256" key="1">
    <source>
        <dbReference type="ARBA" id="ARBA00007277"/>
    </source>
</evidence>
<evidence type="ECO:0000256" key="4">
    <source>
        <dbReference type="ARBA" id="ARBA00022798"/>
    </source>
</evidence>
<feature type="domain" description="GP-PDE" evidence="8">
    <location>
        <begin position="30"/>
        <end position="301"/>
    </location>
</feature>
<dbReference type="PROSITE" id="PS51704">
    <property type="entry name" value="GP_PDE"/>
    <property type="match status" value="2"/>
</dbReference>
<keyword evidence="6" id="KW-0325">Glycoprotein</keyword>
<evidence type="ECO:0000256" key="6">
    <source>
        <dbReference type="ARBA" id="ARBA00023180"/>
    </source>
</evidence>
<dbReference type="Gene3D" id="3.20.20.190">
    <property type="entry name" value="Phosphatidylinositol (PI) phosphodiesterase"/>
    <property type="match status" value="2"/>
</dbReference>
<protein>
    <recommendedName>
        <fullName evidence="2">glycerophosphodiester phosphodiesterase</fullName>
        <ecNumber evidence="2">3.1.4.46</ecNumber>
    </recommendedName>
</protein>
<dbReference type="GO" id="GO:0006071">
    <property type="term" value="P:glycerol metabolic process"/>
    <property type="evidence" value="ECO:0007669"/>
    <property type="project" value="UniProtKB-KW"/>
</dbReference>
<dbReference type="GO" id="GO:0006629">
    <property type="term" value="P:lipid metabolic process"/>
    <property type="evidence" value="ECO:0007669"/>
    <property type="project" value="InterPro"/>
</dbReference>
<keyword evidence="10" id="KW-1185">Reference proteome</keyword>
<dbReference type="SUPFAM" id="SSF51695">
    <property type="entry name" value="PLC-like phosphodiesterases"/>
    <property type="match status" value="2"/>
</dbReference>
<sequence>MENNQFSGRRWVNSGCVMSSDRRRVQGERPLVIANGGYSGLFPGSSHNAYVMAMLTSVPNVILCAFAKRENTYNVNGAPLKGYFPIDFTFADLDNVYLMQGIYSRSPVFDWSYKILTVDDVVAIKPPGLWLNIQYDAFYAQHNLSIRSYVMAASRRFRINYISSPEVNFLRSIVTRFSPKTTKLVFRFLGLDETEPTTNQTYGSLLRNLTMITSFAQGILVPKSYIWPVGSDSYLQPSTSLVSDAHKAGLEIYASDFVNDFPLPYNYSYDPVQEYLQFVDNGEFAVDGVLTDDPITSSEAFDCFSSLGKNKTQEKPLIISFEGASAYYPGCTDLAYKKAISDGADIIDCPVQITSDGIPICLGSINLFERTNVAQFGFTNFTSTIPELQTGPGIFTFHLTWDQIQRLDVVLYQPYSNYSLSRNPKFEKDGNFVTLSDFLDLASNSTSVSGVLINIKATYLAANRGLNVIDAVMDALNRSRINNQRNKKILIESSDSAVLKLFKARSHRHELVYEVNENIRDALNSTIADITKFANSVIIGKESIYPRTIRFLGNQTDVVAKLHSFKLQVYVQFFENEFVSLPRDFYLDPYVEINTYVNGVGVDGVITSYPATTSKYRSKFINLVTLT</sequence>
<name>A0AAD5G3E8_AMBAR</name>
<dbReference type="InterPro" id="IPR030395">
    <property type="entry name" value="GP_PDE_dom"/>
</dbReference>
<keyword evidence="4" id="KW-0319">Glycerol metabolism</keyword>
<evidence type="ECO:0000256" key="5">
    <source>
        <dbReference type="ARBA" id="ARBA00022801"/>
    </source>
</evidence>
<dbReference type="PANTHER" id="PTHR43620">
    <property type="entry name" value="GLYCEROPHOSPHORYL DIESTER PHOSPHODIESTERASE"/>
    <property type="match status" value="1"/>
</dbReference>
<evidence type="ECO:0000256" key="3">
    <source>
        <dbReference type="ARBA" id="ARBA00022729"/>
    </source>
</evidence>
<evidence type="ECO:0000313" key="10">
    <source>
        <dbReference type="Proteomes" id="UP001206925"/>
    </source>
</evidence>
<dbReference type="EMBL" id="JAMZMK010011740">
    <property type="protein sequence ID" value="KAI7726163.1"/>
    <property type="molecule type" value="Genomic_DNA"/>
</dbReference>
<evidence type="ECO:0000259" key="8">
    <source>
        <dbReference type="PROSITE" id="PS51704"/>
    </source>
</evidence>
<evidence type="ECO:0000256" key="7">
    <source>
        <dbReference type="ARBA" id="ARBA00047512"/>
    </source>
</evidence>
<comment type="catalytic activity">
    <reaction evidence="7">
        <text>a sn-glycero-3-phosphodiester + H2O = an alcohol + sn-glycerol 3-phosphate + H(+)</text>
        <dbReference type="Rhea" id="RHEA:12969"/>
        <dbReference type="ChEBI" id="CHEBI:15377"/>
        <dbReference type="ChEBI" id="CHEBI:15378"/>
        <dbReference type="ChEBI" id="CHEBI:30879"/>
        <dbReference type="ChEBI" id="CHEBI:57597"/>
        <dbReference type="ChEBI" id="CHEBI:83408"/>
        <dbReference type="EC" id="3.1.4.46"/>
    </reaction>
</comment>
<dbReference type="Proteomes" id="UP001206925">
    <property type="component" value="Unassembled WGS sequence"/>
</dbReference>
<dbReference type="PANTHER" id="PTHR43620:SF7">
    <property type="entry name" value="GLYCEROPHOSPHODIESTER PHOSPHODIESTERASE GDPD5-RELATED"/>
    <property type="match status" value="1"/>
</dbReference>
<dbReference type="Pfam" id="PF03009">
    <property type="entry name" value="GDPD"/>
    <property type="match status" value="1"/>
</dbReference>
<evidence type="ECO:0000256" key="2">
    <source>
        <dbReference type="ARBA" id="ARBA00012247"/>
    </source>
</evidence>